<dbReference type="InterPro" id="IPR038765">
    <property type="entry name" value="Papain-like_cys_pep_sf"/>
</dbReference>
<comment type="caution">
    <text evidence="3">The sequence shown here is derived from an EMBL/GenBank/DDBJ whole genome shotgun (WGS) entry which is preliminary data.</text>
</comment>
<dbReference type="InterPro" id="IPR052901">
    <property type="entry name" value="Bact_TGase-like"/>
</dbReference>
<dbReference type="Pfam" id="PF01841">
    <property type="entry name" value="Transglut_core"/>
    <property type="match status" value="1"/>
</dbReference>
<keyword evidence="1" id="KW-0472">Membrane</keyword>
<reference evidence="4" key="1">
    <citation type="journal article" date="2014" name="Sci. Data">
        <title>Genomes of diverse isolates of the marine cyanobacterium Prochlorococcus.</title>
        <authorList>
            <person name="Biller S."/>
            <person name="Berube P."/>
            <person name="Thompson J."/>
            <person name="Kelly L."/>
            <person name="Roggensack S."/>
            <person name="Awad L."/>
            <person name="Roache-Johnson K."/>
            <person name="Ding H."/>
            <person name="Giovannoni S.J."/>
            <person name="Moore L.R."/>
            <person name="Chisholm S.W."/>
        </authorList>
    </citation>
    <scope>NUCLEOTIDE SEQUENCE [LARGE SCALE GENOMIC DNA]</scope>
    <source>
        <strain evidence="4">GP2</strain>
    </source>
</reference>
<dbReference type="eggNOG" id="COG1305">
    <property type="taxonomic scope" value="Bacteria"/>
</dbReference>
<dbReference type="Proteomes" id="UP000030598">
    <property type="component" value="Unassembled WGS sequence"/>
</dbReference>
<proteinExistence type="predicted"/>
<feature type="domain" description="Transglutaminase-like" evidence="2">
    <location>
        <begin position="308"/>
        <end position="382"/>
    </location>
</feature>
<keyword evidence="1" id="KW-1133">Transmembrane helix</keyword>
<dbReference type="Gene3D" id="3.10.620.30">
    <property type="match status" value="1"/>
</dbReference>
<dbReference type="STRING" id="59925.EU91_0679"/>
<dbReference type="SUPFAM" id="SSF54001">
    <property type="entry name" value="Cysteine proteinases"/>
    <property type="match status" value="1"/>
</dbReference>
<dbReference type="AlphaFoldDB" id="A0A0A1ZDL4"/>
<gene>
    <name evidence="3" type="ORF">EU91_0679</name>
</gene>
<name>A0A0A1ZDL4_PROMR</name>
<dbReference type="SMART" id="SM00460">
    <property type="entry name" value="TGc"/>
    <property type="match status" value="1"/>
</dbReference>
<dbReference type="PANTHER" id="PTHR42736">
    <property type="entry name" value="PROTEIN-GLUTAMINE GAMMA-GLUTAMYLTRANSFERASE"/>
    <property type="match status" value="1"/>
</dbReference>
<evidence type="ECO:0000313" key="4">
    <source>
        <dbReference type="Proteomes" id="UP000030598"/>
    </source>
</evidence>
<protein>
    <submittedName>
        <fullName evidence="3">Transglutaminase-like</fullName>
    </submittedName>
</protein>
<dbReference type="InterPro" id="IPR021878">
    <property type="entry name" value="TgpA_N"/>
</dbReference>
<sequence>MLWLLTSIKMIEVRNNLNNKNIILLLFLCIGTSSLFNIGFISNLIHIFSLILLINSLLVLNKYKSENIFKQLLILISFLPLTLISFINIPSPKPWLRQNFKTTAKTGLNDELRPGDINSLAQNGELVARVFFSDQLPKPENRYWRVYVLDRFKNNTWTSTSKFNKQNIIQKNIVEENFNREMLKSERWILEPNYIMQRPWSGKGNSKSENLSITKKGVLLGSKKLNKRDQYEIIHEKNAWREIAPQKISLNSEIKNKLLFQLSKKWLNESSTPEEILGKSREWFLKGGFTYSINPGNMSKKSPYDDFLFQKKRGFCEHFAASFALLMRYANIPARVVIGFQGGEIFKDAKNKNYLLIDNTYAHAWNEIWIENKGWIRVDPTSWVFPERIKASTLLINKDESRLRKFAKNINLKYIFNLTRIEQDINYIAEIINRRFKIIKFSENLVFNRLISILFFAFLLFLTIISLLLLENKKKIGLLRLNLNIYLSLLKTFSITKKKGETLKSFCLRVLDSYPHLEKEIKEIYIIYNSYKFSNDKFSTQKLIILFLKMSFYQTKILTFIALKKAYSNISKFRLREK</sequence>
<dbReference type="PANTHER" id="PTHR42736:SF1">
    <property type="entry name" value="PROTEIN-GLUTAMINE GAMMA-GLUTAMYLTRANSFERASE"/>
    <property type="match status" value="1"/>
</dbReference>
<evidence type="ECO:0000259" key="2">
    <source>
        <dbReference type="SMART" id="SM00460"/>
    </source>
</evidence>
<feature type="transmembrane region" description="Helical" evidence="1">
    <location>
        <begin position="44"/>
        <end position="60"/>
    </location>
</feature>
<dbReference type="InterPro" id="IPR002931">
    <property type="entry name" value="Transglutaminase-like"/>
</dbReference>
<feature type="transmembrane region" description="Helical" evidence="1">
    <location>
        <begin position="72"/>
        <end position="89"/>
    </location>
</feature>
<feature type="transmembrane region" description="Helical" evidence="1">
    <location>
        <begin position="21"/>
        <end position="38"/>
    </location>
</feature>
<feature type="transmembrane region" description="Helical" evidence="1">
    <location>
        <begin position="450"/>
        <end position="470"/>
    </location>
</feature>
<accession>A0A0A1ZDL4</accession>
<dbReference type="Pfam" id="PF11992">
    <property type="entry name" value="TgpA_N"/>
    <property type="match status" value="1"/>
</dbReference>
<evidence type="ECO:0000313" key="3">
    <source>
        <dbReference type="EMBL" id="KGF87647.1"/>
    </source>
</evidence>
<keyword evidence="1" id="KW-0812">Transmembrane</keyword>
<organism evidence="3 4">
    <name type="scientific">Prochlorococcus marinus str. GP2</name>
    <dbReference type="NCBI Taxonomy" id="59925"/>
    <lineage>
        <taxon>Bacteria</taxon>
        <taxon>Bacillati</taxon>
        <taxon>Cyanobacteriota</taxon>
        <taxon>Cyanophyceae</taxon>
        <taxon>Synechococcales</taxon>
        <taxon>Prochlorococcaceae</taxon>
        <taxon>Prochlorococcus</taxon>
    </lineage>
</organism>
<dbReference type="EMBL" id="JNAH01000004">
    <property type="protein sequence ID" value="KGF87647.1"/>
    <property type="molecule type" value="Genomic_DNA"/>
</dbReference>
<evidence type="ECO:0000256" key="1">
    <source>
        <dbReference type="SAM" id="Phobius"/>
    </source>
</evidence>